<dbReference type="PANTHER" id="PTHR43649:SF29">
    <property type="entry name" value="OSMOPROTECTIVE COMPOUNDS-BINDING PROTEIN GGTB"/>
    <property type="match status" value="1"/>
</dbReference>
<reference evidence="5" key="1">
    <citation type="submission" date="2023-02" db="EMBL/GenBank/DDBJ databases">
        <title>Georgenia sp.10Sc9-8, isolated from a soil sample collected from the Taklamakan desert.</title>
        <authorList>
            <person name="Liu S."/>
        </authorList>
    </citation>
    <scope>NUCLEOTIDE SEQUENCE</scope>
    <source>
        <strain evidence="5">10Sc9-8</strain>
    </source>
</reference>
<keyword evidence="6" id="KW-1185">Reference proteome</keyword>
<keyword evidence="4" id="KW-0732">Signal</keyword>
<dbReference type="EMBL" id="JARACI010000912">
    <property type="protein sequence ID" value="MDD9206533.1"/>
    <property type="molecule type" value="Genomic_DNA"/>
</dbReference>
<dbReference type="Proteomes" id="UP001165561">
    <property type="component" value="Unassembled WGS sequence"/>
</dbReference>
<feature type="signal peptide" evidence="4">
    <location>
        <begin position="1"/>
        <end position="22"/>
    </location>
</feature>
<evidence type="ECO:0000256" key="4">
    <source>
        <dbReference type="SAM" id="SignalP"/>
    </source>
</evidence>
<dbReference type="Gene3D" id="3.40.190.10">
    <property type="entry name" value="Periplasmic binding protein-like II"/>
    <property type="match status" value="2"/>
</dbReference>
<dbReference type="PROSITE" id="PS51257">
    <property type="entry name" value="PROKAR_LIPOPROTEIN"/>
    <property type="match status" value="1"/>
</dbReference>
<sequence length="467" mass="50072">MSTPRTSRRLAALAGGVSLALAAVGCTPPPEEGGGGNGGDGEGDGGTTTAEGCEAFEEYGDLSGSEISVYTSITAPEDQPHIDSYVQFEECTGADVIYEGSREFEAQLPVRIQAGSAPDIAYIPQPGLLQTIVNDFPDAVVPAGDMASENVDQYFSEAWRGYGSVNDTLYGTPLGANVKSFVWYSPSMFSDAGYEIPETWDDLIALSDQIVEDGGTPWCAGIGSGEATGWPATDWLEDVMLRTAGPDVYDQWVNHEIPFDDPAVAEALETVGSILKNPDYVNAGWGDVQSIATTEFTEAGFPILDGECWLHRQASFYQANWEEYQEDVEVAEDGDVFAFYLPAMDTEEQPLLGGGEFVAAFDDRPEVAAFQAFLASPEWANAKIEATGPGWVSANTEQDTSLYASPIDQLSAELLADESRTFRFDASDLMPGAVGAGSFWEEMVNWIANDKANEDVLSAIEGSWPSS</sequence>
<evidence type="ECO:0000256" key="3">
    <source>
        <dbReference type="SAM" id="MobiDB-lite"/>
    </source>
</evidence>
<proteinExistence type="inferred from homology"/>
<dbReference type="Pfam" id="PF01547">
    <property type="entry name" value="SBP_bac_1"/>
    <property type="match status" value="1"/>
</dbReference>
<name>A0ABT5TY03_9MICO</name>
<comment type="caution">
    <text evidence="5">The sequence shown here is derived from an EMBL/GenBank/DDBJ whole genome shotgun (WGS) entry which is preliminary data.</text>
</comment>
<feature type="compositionally biased region" description="Gly residues" evidence="3">
    <location>
        <begin position="32"/>
        <end position="46"/>
    </location>
</feature>
<evidence type="ECO:0000256" key="2">
    <source>
        <dbReference type="ARBA" id="ARBA00022448"/>
    </source>
</evidence>
<feature type="region of interest" description="Disordered" evidence="3">
    <location>
        <begin position="24"/>
        <end position="50"/>
    </location>
</feature>
<protein>
    <submittedName>
        <fullName evidence="5">ABC transporter substrate-binding protein</fullName>
    </submittedName>
</protein>
<evidence type="ECO:0000313" key="5">
    <source>
        <dbReference type="EMBL" id="MDD9206533.1"/>
    </source>
</evidence>
<evidence type="ECO:0000313" key="6">
    <source>
        <dbReference type="Proteomes" id="UP001165561"/>
    </source>
</evidence>
<comment type="similarity">
    <text evidence="1">Belongs to the bacterial solute-binding protein 1 family.</text>
</comment>
<gene>
    <name evidence="5" type="ORF">PU560_08645</name>
</gene>
<dbReference type="SUPFAM" id="SSF53850">
    <property type="entry name" value="Periplasmic binding protein-like II"/>
    <property type="match status" value="1"/>
</dbReference>
<keyword evidence="2" id="KW-0813">Transport</keyword>
<accession>A0ABT5TY03</accession>
<organism evidence="5 6">
    <name type="scientific">Georgenia halotolerans</name>
    <dbReference type="NCBI Taxonomy" id="3028317"/>
    <lineage>
        <taxon>Bacteria</taxon>
        <taxon>Bacillati</taxon>
        <taxon>Actinomycetota</taxon>
        <taxon>Actinomycetes</taxon>
        <taxon>Micrococcales</taxon>
        <taxon>Bogoriellaceae</taxon>
        <taxon>Georgenia</taxon>
    </lineage>
</organism>
<dbReference type="PANTHER" id="PTHR43649">
    <property type="entry name" value="ARABINOSE-BINDING PROTEIN-RELATED"/>
    <property type="match status" value="1"/>
</dbReference>
<dbReference type="InterPro" id="IPR050490">
    <property type="entry name" value="Bact_solute-bd_prot1"/>
</dbReference>
<feature type="chain" id="PRO_5047255936" evidence="4">
    <location>
        <begin position="23"/>
        <end position="467"/>
    </location>
</feature>
<dbReference type="InterPro" id="IPR006059">
    <property type="entry name" value="SBP"/>
</dbReference>
<evidence type="ECO:0000256" key="1">
    <source>
        <dbReference type="ARBA" id="ARBA00008520"/>
    </source>
</evidence>